<evidence type="ECO:0000256" key="1">
    <source>
        <dbReference type="ARBA" id="ARBA00022801"/>
    </source>
</evidence>
<sequence length="278" mass="30241">MTRIDTFTNGSLRFPARDSGPLDGVPVLLLHGWPQDGESWAEVAARLNEAGYRTLAPDLRGVTPTASPAGRSAYRGSALRTDVAAMVDQIGQPVHLVGHDWGAALAWNVACHQPELVRSLNAVSVPHPGAFIRSMATSTQGLASWYMYVFQLPWLPELVLGSQRFMTASLMGTGQSREAAARDARRNGVRGLRRGGLNWYRGAVLEPRDLGSPTSVPVLQVWSDGDKAVMRGSIERSAAYATGPYRLSVFEGVSHWIPDEVPDRLAAELVSHFEEVDQ</sequence>
<dbReference type="AlphaFoldDB" id="A0A3G9IWU3"/>
<dbReference type="Proteomes" id="UP000271573">
    <property type="component" value="Chromosome"/>
</dbReference>
<dbReference type="PRINTS" id="PR00412">
    <property type="entry name" value="EPOXHYDRLASE"/>
</dbReference>
<dbReference type="GO" id="GO:0016787">
    <property type="term" value="F:hydrolase activity"/>
    <property type="evidence" value="ECO:0007669"/>
    <property type="project" value="UniProtKB-KW"/>
</dbReference>
<dbReference type="EMBL" id="AP019307">
    <property type="protein sequence ID" value="BBH15718.1"/>
    <property type="molecule type" value="Genomic_DNA"/>
</dbReference>
<dbReference type="OrthoDB" id="2987348at2"/>
<protein>
    <submittedName>
        <fullName evidence="3">Alpha/beta hydrolase</fullName>
    </submittedName>
</protein>
<evidence type="ECO:0000313" key="4">
    <source>
        <dbReference type="Proteomes" id="UP000271573"/>
    </source>
</evidence>
<dbReference type="InterPro" id="IPR029058">
    <property type="entry name" value="AB_hydrolase_fold"/>
</dbReference>
<keyword evidence="1 3" id="KW-0378">Hydrolase</keyword>
<accession>A0A3G9IWU3</accession>
<proteinExistence type="predicted"/>
<dbReference type="KEGG" id="nbe:Back2_00050"/>
<gene>
    <name evidence="3" type="ORF">Back2_00050</name>
</gene>
<dbReference type="SUPFAM" id="SSF53474">
    <property type="entry name" value="alpha/beta-Hydrolases"/>
    <property type="match status" value="1"/>
</dbReference>
<evidence type="ECO:0000259" key="2">
    <source>
        <dbReference type="Pfam" id="PF00561"/>
    </source>
</evidence>
<feature type="domain" description="AB hydrolase-1" evidence="2">
    <location>
        <begin position="26"/>
        <end position="259"/>
    </location>
</feature>
<dbReference type="PANTHER" id="PTHR43329">
    <property type="entry name" value="EPOXIDE HYDROLASE"/>
    <property type="match status" value="1"/>
</dbReference>
<evidence type="ECO:0000313" key="3">
    <source>
        <dbReference type="EMBL" id="BBH15718.1"/>
    </source>
</evidence>
<keyword evidence="4" id="KW-1185">Reference proteome</keyword>
<dbReference type="RefSeq" id="WP_125565568.1">
    <property type="nucleotide sequence ID" value="NZ_AP019307.1"/>
</dbReference>
<dbReference type="Pfam" id="PF00561">
    <property type="entry name" value="Abhydrolase_1"/>
    <property type="match status" value="1"/>
</dbReference>
<reference evidence="3 4" key="1">
    <citation type="submission" date="2018-11" db="EMBL/GenBank/DDBJ databases">
        <title>Complete genome sequence of Nocardioides baekrokdamisoli strain KCTC 39748.</title>
        <authorList>
            <person name="Kang S.W."/>
            <person name="Lee K.C."/>
            <person name="Kim K.K."/>
            <person name="Kim J.S."/>
            <person name="Kim D.S."/>
            <person name="Ko S.H."/>
            <person name="Yang S.H."/>
            <person name="Shin Y.K."/>
            <person name="Lee J.S."/>
        </authorList>
    </citation>
    <scope>NUCLEOTIDE SEQUENCE [LARGE SCALE GENOMIC DNA]</scope>
    <source>
        <strain evidence="3 4">KCTC 39748</strain>
    </source>
</reference>
<dbReference type="InterPro" id="IPR000073">
    <property type="entry name" value="AB_hydrolase_1"/>
</dbReference>
<dbReference type="InterPro" id="IPR000639">
    <property type="entry name" value="Epox_hydrolase-like"/>
</dbReference>
<dbReference type="Gene3D" id="3.40.50.1820">
    <property type="entry name" value="alpha/beta hydrolase"/>
    <property type="match status" value="1"/>
</dbReference>
<organism evidence="3 4">
    <name type="scientific">Nocardioides baekrokdamisoli</name>
    <dbReference type="NCBI Taxonomy" id="1804624"/>
    <lineage>
        <taxon>Bacteria</taxon>
        <taxon>Bacillati</taxon>
        <taxon>Actinomycetota</taxon>
        <taxon>Actinomycetes</taxon>
        <taxon>Propionibacteriales</taxon>
        <taxon>Nocardioidaceae</taxon>
        <taxon>Nocardioides</taxon>
    </lineage>
</organism>
<name>A0A3G9IWU3_9ACTN</name>